<dbReference type="EMBL" id="JASPKY010000487">
    <property type="protein sequence ID" value="KAK9695240.1"/>
    <property type="molecule type" value="Genomic_DNA"/>
</dbReference>
<dbReference type="PANTHER" id="PTHR43313:SF36">
    <property type="entry name" value="D-BETA-HYDROXYBUTYRATE DEHYDROGENASE, MITOCHONDRIAL"/>
    <property type="match status" value="1"/>
</dbReference>
<dbReference type="Proteomes" id="UP001458880">
    <property type="component" value="Unassembled WGS sequence"/>
</dbReference>
<dbReference type="SUPFAM" id="SSF51735">
    <property type="entry name" value="NAD(P)-binding Rossmann-fold domains"/>
    <property type="match status" value="1"/>
</dbReference>
<keyword evidence="4" id="KW-1185">Reference proteome</keyword>
<evidence type="ECO:0000313" key="4">
    <source>
        <dbReference type="Proteomes" id="UP001458880"/>
    </source>
</evidence>
<dbReference type="GO" id="GO:0016491">
    <property type="term" value="F:oxidoreductase activity"/>
    <property type="evidence" value="ECO:0007669"/>
    <property type="project" value="UniProtKB-KW"/>
</dbReference>
<dbReference type="PRINTS" id="PR00081">
    <property type="entry name" value="GDHRDH"/>
</dbReference>
<keyword evidence="2" id="KW-1133">Transmembrane helix</keyword>
<sequence>MGGFLSRVSLRCFEVLNEFFIGVASGVVGIVVLTSKGLFEANYARTVFVVLLTVGCLIYVFQTHEQIQPSAEKIVFITGCDSGLGFSLAEHVSELGFTVVAGCLKLDSKGAKELKKNSKIMLIELDITNNSSVNVAVETVSRYLEARGYCLWAVINNAARMVFAEFEWQTLSLIQQQVEINLLGTFRITNAFCPILRKYKARLIVISSHCGLSPLPGLSVYGATKAGLLGWAEALRVELKKYGVHVISFVPGSFYQYSNIMNIMRDTRSRYAPIPVKDYCLAKFMRLPEYSEEIALETALA</sequence>
<dbReference type="Pfam" id="PF00106">
    <property type="entry name" value="adh_short"/>
    <property type="match status" value="1"/>
</dbReference>
<dbReference type="InterPro" id="IPR002347">
    <property type="entry name" value="SDR_fam"/>
</dbReference>
<feature type="transmembrane region" description="Helical" evidence="2">
    <location>
        <begin position="42"/>
        <end position="61"/>
    </location>
</feature>
<accession>A0AAW1IYH6</accession>
<gene>
    <name evidence="3" type="ORF">QE152_g32693</name>
</gene>
<dbReference type="PROSITE" id="PS00061">
    <property type="entry name" value="ADH_SHORT"/>
    <property type="match status" value="1"/>
</dbReference>
<reference evidence="3 4" key="1">
    <citation type="journal article" date="2024" name="BMC Genomics">
        <title>De novo assembly and annotation of Popillia japonica's genome with initial clues to its potential as an invasive pest.</title>
        <authorList>
            <person name="Cucini C."/>
            <person name="Boschi S."/>
            <person name="Funari R."/>
            <person name="Cardaioli E."/>
            <person name="Iannotti N."/>
            <person name="Marturano G."/>
            <person name="Paoli F."/>
            <person name="Bruttini M."/>
            <person name="Carapelli A."/>
            <person name="Frati F."/>
            <person name="Nardi F."/>
        </authorList>
    </citation>
    <scope>NUCLEOTIDE SEQUENCE [LARGE SCALE GENOMIC DNA]</scope>
    <source>
        <strain evidence="3">DMR45628</strain>
    </source>
</reference>
<dbReference type="AlphaFoldDB" id="A0AAW1IYH6"/>
<dbReference type="Gene3D" id="3.40.50.720">
    <property type="entry name" value="NAD(P)-binding Rossmann-like Domain"/>
    <property type="match status" value="1"/>
</dbReference>
<proteinExistence type="predicted"/>
<evidence type="ECO:0000256" key="2">
    <source>
        <dbReference type="SAM" id="Phobius"/>
    </source>
</evidence>
<dbReference type="PANTHER" id="PTHR43313">
    <property type="entry name" value="SHORT-CHAIN DEHYDROGENASE/REDUCTASE FAMILY 9C"/>
    <property type="match status" value="1"/>
</dbReference>
<keyword evidence="2" id="KW-0472">Membrane</keyword>
<evidence type="ECO:0000313" key="3">
    <source>
        <dbReference type="EMBL" id="KAK9695240.1"/>
    </source>
</evidence>
<protein>
    <submittedName>
        <fullName evidence="3">Short chain dehydrogenase</fullName>
    </submittedName>
</protein>
<comment type="caution">
    <text evidence="3">The sequence shown here is derived from an EMBL/GenBank/DDBJ whole genome shotgun (WGS) entry which is preliminary data.</text>
</comment>
<evidence type="ECO:0000256" key="1">
    <source>
        <dbReference type="ARBA" id="ARBA00023002"/>
    </source>
</evidence>
<organism evidence="3 4">
    <name type="scientific">Popillia japonica</name>
    <name type="common">Japanese beetle</name>
    <dbReference type="NCBI Taxonomy" id="7064"/>
    <lineage>
        <taxon>Eukaryota</taxon>
        <taxon>Metazoa</taxon>
        <taxon>Ecdysozoa</taxon>
        <taxon>Arthropoda</taxon>
        <taxon>Hexapoda</taxon>
        <taxon>Insecta</taxon>
        <taxon>Pterygota</taxon>
        <taxon>Neoptera</taxon>
        <taxon>Endopterygota</taxon>
        <taxon>Coleoptera</taxon>
        <taxon>Polyphaga</taxon>
        <taxon>Scarabaeiformia</taxon>
        <taxon>Scarabaeidae</taxon>
        <taxon>Rutelinae</taxon>
        <taxon>Popillia</taxon>
    </lineage>
</organism>
<keyword evidence="2" id="KW-0812">Transmembrane</keyword>
<feature type="transmembrane region" description="Helical" evidence="2">
    <location>
        <begin position="15"/>
        <end position="35"/>
    </location>
</feature>
<keyword evidence="1" id="KW-0560">Oxidoreductase</keyword>
<dbReference type="InterPro" id="IPR036291">
    <property type="entry name" value="NAD(P)-bd_dom_sf"/>
</dbReference>
<dbReference type="InterPro" id="IPR020904">
    <property type="entry name" value="Sc_DH/Rdtase_CS"/>
</dbReference>
<dbReference type="GO" id="GO:0008202">
    <property type="term" value="P:steroid metabolic process"/>
    <property type="evidence" value="ECO:0007669"/>
    <property type="project" value="TreeGrafter"/>
</dbReference>
<name>A0AAW1IYH6_POPJA</name>